<dbReference type="PANTHER" id="PTHR45815:SF3">
    <property type="entry name" value="PROTEIN DISULFIDE-ISOMERASE A6"/>
    <property type="match status" value="1"/>
</dbReference>
<reference evidence="2" key="1">
    <citation type="submission" date="2021-02" db="EMBL/GenBank/DDBJ databases">
        <authorList>
            <person name="Nowell W R."/>
        </authorList>
    </citation>
    <scope>NUCLEOTIDE SEQUENCE</scope>
</reference>
<comment type="caution">
    <text evidence="2">The sequence shown here is derived from an EMBL/GenBank/DDBJ whole genome shotgun (WGS) entry which is preliminary data.</text>
</comment>
<evidence type="ECO:0000313" key="2">
    <source>
        <dbReference type="EMBL" id="CAF4726019.1"/>
    </source>
</evidence>
<feature type="domain" description="Thioredoxin" evidence="1">
    <location>
        <begin position="1"/>
        <end position="59"/>
    </location>
</feature>
<dbReference type="GO" id="GO:0015035">
    <property type="term" value="F:protein-disulfide reductase activity"/>
    <property type="evidence" value="ECO:0007669"/>
    <property type="project" value="TreeGrafter"/>
</dbReference>
<dbReference type="EMBL" id="CAJOBH010124033">
    <property type="protein sequence ID" value="CAF4726019.1"/>
    <property type="molecule type" value="Genomic_DNA"/>
</dbReference>
<sequence length="59" mass="6704">MFYAPWCGHCKRLKPTYAEVAGEVRGQHILAAMNVDKEGCHSVRAQFNITGFPTLIYFE</sequence>
<evidence type="ECO:0000313" key="3">
    <source>
        <dbReference type="Proteomes" id="UP000681967"/>
    </source>
</evidence>
<dbReference type="PANTHER" id="PTHR45815">
    <property type="entry name" value="PROTEIN DISULFIDE-ISOMERASE A6"/>
    <property type="match status" value="1"/>
</dbReference>
<dbReference type="SUPFAM" id="SSF52833">
    <property type="entry name" value="Thioredoxin-like"/>
    <property type="match status" value="1"/>
</dbReference>
<dbReference type="PROSITE" id="PS51352">
    <property type="entry name" value="THIOREDOXIN_2"/>
    <property type="match status" value="1"/>
</dbReference>
<dbReference type="Gene3D" id="3.40.30.10">
    <property type="entry name" value="Glutaredoxin"/>
    <property type="match status" value="1"/>
</dbReference>
<protein>
    <recommendedName>
        <fullName evidence="1">Thioredoxin domain-containing protein</fullName>
    </recommendedName>
</protein>
<name>A0A8S3AIA9_9BILA</name>
<gene>
    <name evidence="2" type="ORF">BYL167_LOCUS45073</name>
</gene>
<accession>A0A8S3AIA9</accession>
<organism evidence="2 3">
    <name type="scientific">Rotaria magnacalcarata</name>
    <dbReference type="NCBI Taxonomy" id="392030"/>
    <lineage>
        <taxon>Eukaryota</taxon>
        <taxon>Metazoa</taxon>
        <taxon>Spiralia</taxon>
        <taxon>Gnathifera</taxon>
        <taxon>Rotifera</taxon>
        <taxon>Eurotatoria</taxon>
        <taxon>Bdelloidea</taxon>
        <taxon>Philodinida</taxon>
        <taxon>Philodinidae</taxon>
        <taxon>Rotaria</taxon>
    </lineage>
</organism>
<dbReference type="GO" id="GO:0034976">
    <property type="term" value="P:response to endoplasmic reticulum stress"/>
    <property type="evidence" value="ECO:0007669"/>
    <property type="project" value="TreeGrafter"/>
</dbReference>
<dbReference type="InterPro" id="IPR036249">
    <property type="entry name" value="Thioredoxin-like_sf"/>
</dbReference>
<dbReference type="Pfam" id="PF00085">
    <property type="entry name" value="Thioredoxin"/>
    <property type="match status" value="1"/>
</dbReference>
<dbReference type="InterPro" id="IPR013766">
    <property type="entry name" value="Thioredoxin_domain"/>
</dbReference>
<evidence type="ECO:0000259" key="1">
    <source>
        <dbReference type="PROSITE" id="PS51352"/>
    </source>
</evidence>
<dbReference type="Proteomes" id="UP000681967">
    <property type="component" value="Unassembled WGS sequence"/>
</dbReference>
<dbReference type="AlphaFoldDB" id="A0A8S3AIA9"/>
<proteinExistence type="predicted"/>
<feature type="non-terminal residue" evidence="2">
    <location>
        <position position="1"/>
    </location>
</feature>
<dbReference type="GO" id="GO:0005788">
    <property type="term" value="C:endoplasmic reticulum lumen"/>
    <property type="evidence" value="ECO:0007669"/>
    <property type="project" value="TreeGrafter"/>
</dbReference>